<keyword evidence="5" id="KW-0862">Zinc</keyword>
<gene>
    <name evidence="8" type="ORF">A3H01_01185</name>
</gene>
<feature type="binding site" evidence="5">
    <location>
        <position position="55"/>
    </location>
    <ligand>
        <name>Zn(2+)</name>
        <dbReference type="ChEBI" id="CHEBI:29105"/>
    </ligand>
</feature>
<dbReference type="Proteomes" id="UP000177853">
    <property type="component" value="Unassembled WGS sequence"/>
</dbReference>
<dbReference type="SUPFAM" id="SSF54197">
    <property type="entry name" value="HIT-like"/>
    <property type="match status" value="2"/>
</dbReference>
<dbReference type="Pfam" id="PF01230">
    <property type="entry name" value="HIT"/>
    <property type="match status" value="1"/>
</dbReference>
<feature type="binding site" evidence="5">
    <location>
        <position position="52"/>
    </location>
    <ligand>
        <name>Zn(2+)</name>
        <dbReference type="ChEBI" id="CHEBI:29105"/>
    </ligand>
</feature>
<keyword evidence="3" id="KW-0119">Carbohydrate metabolism</keyword>
<evidence type="ECO:0000256" key="5">
    <source>
        <dbReference type="PIRSR" id="PIRSR000808-3"/>
    </source>
</evidence>
<dbReference type="PANTHER" id="PTHR42763:SF2">
    <property type="entry name" value="ADP-GLUCOSE PHOSPHORYLASE"/>
    <property type="match status" value="1"/>
</dbReference>
<dbReference type="EMBL" id="MHUM01000023">
    <property type="protein sequence ID" value="OHA76665.1"/>
    <property type="molecule type" value="Genomic_DNA"/>
</dbReference>
<keyword evidence="2" id="KW-0548">Nucleotidyltransferase</keyword>
<evidence type="ECO:0000256" key="1">
    <source>
        <dbReference type="ARBA" id="ARBA00022679"/>
    </source>
</evidence>
<comment type="cofactor">
    <cofactor evidence="5">
        <name>Zn(2+)</name>
        <dbReference type="ChEBI" id="CHEBI:29105"/>
    </cofactor>
    <text evidence="5">Binds 1 zinc ion per subunit.</text>
</comment>
<evidence type="ECO:0000259" key="7">
    <source>
        <dbReference type="Pfam" id="PF01230"/>
    </source>
</evidence>
<evidence type="ECO:0000313" key="8">
    <source>
        <dbReference type="EMBL" id="OHA76665.1"/>
    </source>
</evidence>
<sequence>MIAKRKKPQFPSELRLDLISKDWVVIATGRGKKPEMFRKEKGGRIEVSKKDCPFCNIETQGKPSLVYFQGKQIETKYFPGRWTTAVIPNRFPALLPYPKIETKIEGNLYQTMTATGYCDLVVTKDHAKQISDLKISQAKEIFDAYQQRYLDLIREDFVNYVSIFHNHGLEAGASQPHPHSQIITTPLIDIDLKKALSNSKQYLARTGKCVYCQMNVWEKKTKKRIVFENKEFLAVCPFASKSAFQIIISPKKHLSNFELIGEEEKWQLSESFRESLRKMNKALNYPSYNFYLHTVPTDGKKYDYYHWHWTILPKTSVWAGFEIGTRMEISAIAPEKAAEYLRKQ</sequence>
<accession>A0A1G2RUY5</accession>
<feature type="domain" description="HIT" evidence="7">
    <location>
        <begin position="220"/>
        <end position="308"/>
    </location>
</feature>
<feature type="domain" description="Galactose-1-phosphate uridyl transferase N-terminal" evidence="6">
    <location>
        <begin position="13"/>
        <end position="185"/>
    </location>
</feature>
<name>A0A1G2RUY5_9BACT</name>
<dbReference type="InterPro" id="IPR001937">
    <property type="entry name" value="GalP_UDPtransf1"/>
</dbReference>
<comment type="caution">
    <text evidence="8">The sequence shown here is derived from an EMBL/GenBank/DDBJ whole genome shotgun (WGS) entry which is preliminary data.</text>
</comment>
<evidence type="ECO:0000313" key="9">
    <source>
        <dbReference type="Proteomes" id="UP000177853"/>
    </source>
</evidence>
<evidence type="ECO:0000256" key="2">
    <source>
        <dbReference type="ARBA" id="ARBA00022695"/>
    </source>
</evidence>
<organism evidence="8 9">
    <name type="scientific">Candidatus Wildermuthbacteria bacterium RIFCSPLOWO2_12_FULL_40_9</name>
    <dbReference type="NCBI Taxonomy" id="1802467"/>
    <lineage>
        <taxon>Bacteria</taxon>
        <taxon>Candidatus Wildermuthiibacteriota</taxon>
    </lineage>
</organism>
<protein>
    <submittedName>
        <fullName evidence="8">Uncharacterized protein</fullName>
    </submittedName>
</protein>
<dbReference type="PIRSF" id="PIRSF000808">
    <property type="entry name" value="GalT"/>
    <property type="match status" value="1"/>
</dbReference>
<evidence type="ECO:0000256" key="4">
    <source>
        <dbReference type="PIRSR" id="PIRSR000808-1"/>
    </source>
</evidence>
<dbReference type="InterPro" id="IPR005849">
    <property type="entry name" value="GalP_Utransf_N"/>
</dbReference>
<dbReference type="InterPro" id="IPR036265">
    <property type="entry name" value="HIT-like_sf"/>
</dbReference>
<keyword evidence="1" id="KW-0808">Transferase</keyword>
<dbReference type="InterPro" id="IPR011146">
    <property type="entry name" value="HIT-like"/>
</dbReference>
<dbReference type="AlphaFoldDB" id="A0A1G2RUY5"/>
<dbReference type="Pfam" id="PF01087">
    <property type="entry name" value="GalP_UDP_transf"/>
    <property type="match status" value="1"/>
</dbReference>
<feature type="binding site" evidence="5">
    <location>
        <position position="126"/>
    </location>
    <ligand>
        <name>Zn(2+)</name>
        <dbReference type="ChEBI" id="CHEBI:29105"/>
    </ligand>
</feature>
<feature type="active site" description="Tele-UMP-histidine intermediate" evidence="4">
    <location>
        <position position="179"/>
    </location>
</feature>
<dbReference type="Gene3D" id="3.30.428.10">
    <property type="entry name" value="HIT-like"/>
    <property type="match status" value="2"/>
</dbReference>
<dbReference type="GO" id="GO:0006012">
    <property type="term" value="P:galactose metabolic process"/>
    <property type="evidence" value="ECO:0007669"/>
    <property type="project" value="InterPro"/>
</dbReference>
<dbReference type="InterPro" id="IPR053177">
    <property type="entry name" value="ADP-glucose_phosphorylase"/>
</dbReference>
<evidence type="ECO:0000259" key="6">
    <source>
        <dbReference type="Pfam" id="PF01087"/>
    </source>
</evidence>
<reference evidence="8 9" key="1">
    <citation type="journal article" date="2016" name="Nat. Commun.">
        <title>Thousands of microbial genomes shed light on interconnected biogeochemical processes in an aquifer system.</title>
        <authorList>
            <person name="Anantharaman K."/>
            <person name="Brown C.T."/>
            <person name="Hug L.A."/>
            <person name="Sharon I."/>
            <person name="Castelle C.J."/>
            <person name="Probst A.J."/>
            <person name="Thomas B.C."/>
            <person name="Singh A."/>
            <person name="Wilkins M.J."/>
            <person name="Karaoz U."/>
            <person name="Brodie E.L."/>
            <person name="Williams K.H."/>
            <person name="Hubbard S.S."/>
            <person name="Banfield J.F."/>
        </authorList>
    </citation>
    <scope>NUCLEOTIDE SEQUENCE [LARGE SCALE GENOMIC DNA]</scope>
</reference>
<proteinExistence type="predicted"/>
<dbReference type="GO" id="GO:0008108">
    <property type="term" value="F:UDP-glucose:hexose-1-phosphate uridylyltransferase activity"/>
    <property type="evidence" value="ECO:0007669"/>
    <property type="project" value="InterPro"/>
</dbReference>
<evidence type="ECO:0000256" key="3">
    <source>
        <dbReference type="ARBA" id="ARBA00023277"/>
    </source>
</evidence>
<keyword evidence="5" id="KW-0479">Metal-binding</keyword>
<dbReference type="GO" id="GO:0008270">
    <property type="term" value="F:zinc ion binding"/>
    <property type="evidence" value="ECO:0007669"/>
    <property type="project" value="InterPro"/>
</dbReference>
<feature type="binding site" evidence="5">
    <location>
        <position position="177"/>
    </location>
    <ligand>
        <name>Zn(2+)</name>
        <dbReference type="ChEBI" id="CHEBI:29105"/>
    </ligand>
</feature>
<dbReference type="PANTHER" id="PTHR42763">
    <property type="entry name" value="ADP-GLUCOSE PHOSPHORYLASE"/>
    <property type="match status" value="1"/>
</dbReference>